<keyword evidence="1" id="KW-0812">Transmembrane</keyword>
<reference evidence="3 4" key="1">
    <citation type="submission" date="2018-05" db="EMBL/GenBank/DDBJ databases">
        <title>Coraliomargarita sinensis sp. nov., isolated from a marine solar saltern.</title>
        <authorList>
            <person name="Zhou L.Y."/>
        </authorList>
    </citation>
    <scope>NUCLEOTIDE SEQUENCE [LARGE SCALE GENOMIC DNA]</scope>
    <source>
        <strain evidence="3 4">WN38</strain>
    </source>
</reference>
<proteinExistence type="predicted"/>
<keyword evidence="1" id="KW-0472">Membrane</keyword>
<dbReference type="RefSeq" id="WP_110131293.1">
    <property type="nucleotide sequence ID" value="NZ_QHJQ01000006.1"/>
</dbReference>
<protein>
    <submittedName>
        <fullName evidence="3">EamA family transporter</fullName>
    </submittedName>
</protein>
<dbReference type="InterPro" id="IPR000620">
    <property type="entry name" value="EamA_dom"/>
</dbReference>
<feature type="transmembrane region" description="Helical" evidence="1">
    <location>
        <begin position="150"/>
        <end position="167"/>
    </location>
</feature>
<dbReference type="OrthoDB" id="9150437at2"/>
<gene>
    <name evidence="3" type="ORF">DDZ13_09885</name>
</gene>
<organism evidence="3 4">
    <name type="scientific">Coraliomargarita sinensis</name>
    <dbReference type="NCBI Taxonomy" id="2174842"/>
    <lineage>
        <taxon>Bacteria</taxon>
        <taxon>Pseudomonadati</taxon>
        <taxon>Verrucomicrobiota</taxon>
        <taxon>Opitutia</taxon>
        <taxon>Puniceicoccales</taxon>
        <taxon>Coraliomargaritaceae</taxon>
        <taxon>Coraliomargarita</taxon>
    </lineage>
</organism>
<dbReference type="SUPFAM" id="SSF103481">
    <property type="entry name" value="Multidrug resistance efflux transporter EmrE"/>
    <property type="match status" value="2"/>
</dbReference>
<feature type="transmembrane region" description="Helical" evidence="1">
    <location>
        <begin position="7"/>
        <end position="25"/>
    </location>
</feature>
<feature type="transmembrane region" description="Helical" evidence="1">
    <location>
        <begin position="238"/>
        <end position="256"/>
    </location>
</feature>
<keyword evidence="1" id="KW-1133">Transmembrane helix</keyword>
<feature type="domain" description="EamA" evidence="2">
    <location>
        <begin position="148"/>
        <end position="277"/>
    </location>
</feature>
<feature type="transmembrane region" description="Helical" evidence="1">
    <location>
        <begin position="262"/>
        <end position="281"/>
    </location>
</feature>
<dbReference type="Proteomes" id="UP000247099">
    <property type="component" value="Unassembled WGS sequence"/>
</dbReference>
<sequence length="298" mass="32287">MSPKSINLIQVKIAVLIWGGTAMFAKGIQLSVLDITCMRSLVAAAALIVFIRLRGRSAAVKSRKDFGLMLALGLFLCLHWLTYFQALKISTAAVAILSLHTYPVVTAMIEPLLFREKFKKADVLLAVAVFSGVVIMMPEINLSNTTTQGILLGIVSGLLFMSRNLMIRKMVQTYSSSTLMFWQTLVTGAVLAPFLFVFDGSSYTTESVILLLLLGTVFTAVPQTLFSSGLKNLSAKTVGILATLLPFYAATFGFLIHDERVTTRTVVGGVLILIGVVYETIKHSTDGPNAQKQTTPSA</sequence>
<feature type="transmembrane region" description="Helical" evidence="1">
    <location>
        <begin position="89"/>
        <end position="109"/>
    </location>
</feature>
<feature type="transmembrane region" description="Helical" evidence="1">
    <location>
        <begin position="31"/>
        <end position="53"/>
    </location>
</feature>
<evidence type="ECO:0000313" key="4">
    <source>
        <dbReference type="Proteomes" id="UP000247099"/>
    </source>
</evidence>
<evidence type="ECO:0000313" key="3">
    <source>
        <dbReference type="EMBL" id="PXA03939.1"/>
    </source>
</evidence>
<dbReference type="PANTHER" id="PTHR22911">
    <property type="entry name" value="ACYL-MALONYL CONDENSING ENZYME-RELATED"/>
    <property type="match status" value="1"/>
</dbReference>
<dbReference type="InterPro" id="IPR037185">
    <property type="entry name" value="EmrE-like"/>
</dbReference>
<feature type="transmembrane region" description="Helical" evidence="1">
    <location>
        <begin position="121"/>
        <end position="138"/>
    </location>
</feature>
<dbReference type="GO" id="GO:0016020">
    <property type="term" value="C:membrane"/>
    <property type="evidence" value="ECO:0007669"/>
    <property type="project" value="InterPro"/>
</dbReference>
<dbReference type="EMBL" id="QHJQ01000006">
    <property type="protein sequence ID" value="PXA03939.1"/>
    <property type="molecule type" value="Genomic_DNA"/>
</dbReference>
<comment type="caution">
    <text evidence="3">The sequence shown here is derived from an EMBL/GenBank/DDBJ whole genome shotgun (WGS) entry which is preliminary data.</text>
</comment>
<feature type="transmembrane region" description="Helical" evidence="1">
    <location>
        <begin position="65"/>
        <end position="83"/>
    </location>
</feature>
<evidence type="ECO:0000259" key="2">
    <source>
        <dbReference type="Pfam" id="PF00892"/>
    </source>
</evidence>
<evidence type="ECO:0000256" key="1">
    <source>
        <dbReference type="SAM" id="Phobius"/>
    </source>
</evidence>
<name>A0A317ZJJ2_9BACT</name>
<keyword evidence="4" id="KW-1185">Reference proteome</keyword>
<dbReference type="Pfam" id="PF00892">
    <property type="entry name" value="EamA"/>
    <property type="match status" value="2"/>
</dbReference>
<dbReference type="AlphaFoldDB" id="A0A317ZJJ2"/>
<feature type="domain" description="EamA" evidence="2">
    <location>
        <begin position="12"/>
        <end position="136"/>
    </location>
</feature>
<dbReference type="PANTHER" id="PTHR22911:SF102">
    <property type="entry name" value="MEMBRANE PROTEIN"/>
    <property type="match status" value="1"/>
</dbReference>
<dbReference type="InParanoid" id="A0A317ZJJ2"/>
<feature type="transmembrane region" description="Helical" evidence="1">
    <location>
        <begin position="179"/>
        <end position="196"/>
    </location>
</feature>
<feature type="transmembrane region" description="Helical" evidence="1">
    <location>
        <begin position="208"/>
        <end position="226"/>
    </location>
</feature>
<accession>A0A317ZJJ2</accession>